<feature type="transmembrane region" description="Helical" evidence="1">
    <location>
        <begin position="283"/>
        <end position="303"/>
    </location>
</feature>
<keyword evidence="1" id="KW-0472">Membrane</keyword>
<feature type="transmembrane region" description="Helical" evidence="1">
    <location>
        <begin position="194"/>
        <end position="214"/>
    </location>
</feature>
<evidence type="ECO:0008006" key="4">
    <source>
        <dbReference type="Google" id="ProtNLM"/>
    </source>
</evidence>
<comment type="caution">
    <text evidence="2">The sequence shown here is derived from an EMBL/GenBank/DDBJ whole genome shotgun (WGS) entry which is preliminary data.</text>
</comment>
<organism evidence="2 3">
    <name type="scientific">Microbacterium phyllosphaerae</name>
    <dbReference type="NCBI Taxonomy" id="124798"/>
    <lineage>
        <taxon>Bacteria</taxon>
        <taxon>Bacillati</taxon>
        <taxon>Actinomycetota</taxon>
        <taxon>Actinomycetes</taxon>
        <taxon>Micrococcales</taxon>
        <taxon>Microbacteriaceae</taxon>
        <taxon>Microbacterium</taxon>
    </lineage>
</organism>
<feature type="transmembrane region" description="Helical" evidence="1">
    <location>
        <begin position="408"/>
        <end position="426"/>
    </location>
</feature>
<reference evidence="2 3" key="1">
    <citation type="submission" date="2021-03" db="EMBL/GenBank/DDBJ databases">
        <title>Sequencing the genomes of 1000 actinobacteria strains.</title>
        <authorList>
            <person name="Klenk H.-P."/>
        </authorList>
    </citation>
    <scope>NUCLEOTIDE SEQUENCE [LARGE SCALE GENOMIC DNA]</scope>
    <source>
        <strain evidence="2 3">DSM 13468</strain>
    </source>
</reference>
<keyword evidence="1" id="KW-0812">Transmembrane</keyword>
<feature type="transmembrane region" description="Helical" evidence="1">
    <location>
        <begin position="323"/>
        <end position="344"/>
    </location>
</feature>
<keyword evidence="1" id="KW-1133">Transmembrane helix</keyword>
<feature type="transmembrane region" description="Helical" evidence="1">
    <location>
        <begin position="100"/>
        <end position="128"/>
    </location>
</feature>
<evidence type="ECO:0000313" key="3">
    <source>
        <dbReference type="Proteomes" id="UP000703720"/>
    </source>
</evidence>
<dbReference type="EMBL" id="JAGIOA010000001">
    <property type="protein sequence ID" value="MBP2378592.1"/>
    <property type="molecule type" value="Genomic_DNA"/>
</dbReference>
<accession>A0ABS4WQV9</accession>
<evidence type="ECO:0000313" key="2">
    <source>
        <dbReference type="EMBL" id="MBP2378592.1"/>
    </source>
</evidence>
<feature type="transmembrane region" description="Helical" evidence="1">
    <location>
        <begin position="148"/>
        <end position="173"/>
    </location>
</feature>
<dbReference type="Proteomes" id="UP000703720">
    <property type="component" value="Unassembled WGS sequence"/>
</dbReference>
<dbReference type="RefSeq" id="WP_210097799.1">
    <property type="nucleotide sequence ID" value="NZ_BAAAIO010000001.1"/>
</dbReference>
<feature type="transmembrane region" description="Helical" evidence="1">
    <location>
        <begin position="20"/>
        <end position="45"/>
    </location>
</feature>
<feature type="transmembrane region" description="Helical" evidence="1">
    <location>
        <begin position="220"/>
        <end position="246"/>
    </location>
</feature>
<keyword evidence="3" id="KW-1185">Reference proteome</keyword>
<proteinExistence type="predicted"/>
<feature type="transmembrane region" description="Helical" evidence="1">
    <location>
        <begin position="378"/>
        <end position="402"/>
    </location>
</feature>
<gene>
    <name evidence="2" type="ORF">JOF42_002087</name>
</gene>
<evidence type="ECO:0000256" key="1">
    <source>
        <dbReference type="SAM" id="Phobius"/>
    </source>
</evidence>
<protein>
    <recommendedName>
        <fullName evidence="4">Permease</fullName>
    </recommendedName>
</protein>
<sequence length="440" mass="44964">MNARVLALLLRPAKGQTAVIALPTIAFALVTALVLTVVGGAQSFWTWNDGYGPLYQALAAIALVLLVVPLANLGGAAARLSARRRDERLSTLRLLGVTPLGVGVATVIESMLVAAAGALVGISGYLAISPLIGLIPFRGAALGLDAVLLPPAGVVAVVGGILVVAVGSAALGLRKVIISPLGVRLRTTASPVHWFRAIIGVCVIAVAFVLVKIIPSIAGLATTITVLAVLFAIALAILNVVGPWVLKVAASRALRRADSADRLLAARMVLDSPKAAWRQVSGIAMASFMAVFAGTGVSLMNVMGGEAVDGADAALAADMRTGLIITLVGSFLMVAASVGVNQAASVLDQGELHRSLHHLGMPMDTVDGARRRAIMSPLLVTALGSALCAAVLIFPLIGIALITAPESLLTIATVVAVGIALVWTSTRITRPLLARSFHAV</sequence>
<feature type="transmembrane region" description="Helical" evidence="1">
    <location>
        <begin position="57"/>
        <end position="80"/>
    </location>
</feature>
<name>A0ABS4WQV9_9MICO</name>